<evidence type="ECO:0000256" key="4">
    <source>
        <dbReference type="ARBA" id="ARBA00023136"/>
    </source>
</evidence>
<evidence type="ECO:0000313" key="10">
    <source>
        <dbReference type="Proteomes" id="UP001465976"/>
    </source>
</evidence>
<keyword evidence="7" id="KW-0732">Signal</keyword>
<proteinExistence type="predicted"/>
<keyword evidence="5" id="KW-0449">Lipoprotein</keyword>
<feature type="domain" description="NodB homology" evidence="8">
    <location>
        <begin position="53"/>
        <end position="85"/>
    </location>
</feature>
<dbReference type="Gene3D" id="3.20.20.370">
    <property type="entry name" value="Glycoside hydrolase/deacetylase"/>
    <property type="match status" value="1"/>
</dbReference>
<keyword evidence="3" id="KW-0325">Glycoprotein</keyword>
<keyword evidence="2" id="KW-1003">Cell membrane</keyword>
<dbReference type="PROSITE" id="PS51677">
    <property type="entry name" value="NODB"/>
    <property type="match status" value="1"/>
</dbReference>
<feature type="chain" id="PRO_5045477374" description="NodB homology domain-containing protein" evidence="7">
    <location>
        <begin position="23"/>
        <end position="85"/>
    </location>
</feature>
<evidence type="ECO:0000256" key="7">
    <source>
        <dbReference type="SAM" id="SignalP"/>
    </source>
</evidence>
<feature type="non-terminal residue" evidence="9">
    <location>
        <position position="85"/>
    </location>
</feature>
<dbReference type="SUPFAM" id="SSF88713">
    <property type="entry name" value="Glycoside hydrolase/deacetylase"/>
    <property type="match status" value="1"/>
</dbReference>
<feature type="signal peptide" evidence="7">
    <location>
        <begin position="1"/>
        <end position="22"/>
    </location>
</feature>
<comment type="subcellular location">
    <subcellularLocation>
        <location evidence="1">Cell membrane</location>
        <topology evidence="1">Lipid-anchor</topology>
        <topology evidence="1">GPI-anchor</topology>
    </subcellularLocation>
</comment>
<dbReference type="Pfam" id="PF01522">
    <property type="entry name" value="Polysacc_deac_1"/>
    <property type="match status" value="1"/>
</dbReference>
<accession>A0ABR3EIV8</accession>
<name>A0ABR3EIV8_9AGAR</name>
<evidence type="ECO:0000256" key="3">
    <source>
        <dbReference type="ARBA" id="ARBA00022622"/>
    </source>
</evidence>
<keyword evidence="3" id="KW-0336">GPI-anchor</keyword>
<keyword evidence="10" id="KW-1185">Reference proteome</keyword>
<keyword evidence="4" id="KW-0472">Membrane</keyword>
<evidence type="ECO:0000259" key="8">
    <source>
        <dbReference type="PROSITE" id="PS51677"/>
    </source>
</evidence>
<evidence type="ECO:0000256" key="1">
    <source>
        <dbReference type="ARBA" id="ARBA00004609"/>
    </source>
</evidence>
<dbReference type="InterPro" id="IPR011330">
    <property type="entry name" value="Glyco_hydro/deAcase_b/a-brl"/>
</dbReference>
<protein>
    <recommendedName>
        <fullName evidence="8">NodB homology domain-containing protein</fullName>
    </recommendedName>
</protein>
<reference evidence="9 10" key="1">
    <citation type="submission" date="2024-02" db="EMBL/GenBank/DDBJ databases">
        <title>A draft genome for the cacao thread blight pathogen Marasmius crinis-equi.</title>
        <authorList>
            <person name="Cohen S.P."/>
            <person name="Baruah I.K."/>
            <person name="Amoako-Attah I."/>
            <person name="Bukari Y."/>
            <person name="Meinhardt L.W."/>
            <person name="Bailey B.A."/>
        </authorList>
    </citation>
    <scope>NUCLEOTIDE SEQUENCE [LARGE SCALE GENOMIC DNA]</scope>
    <source>
        <strain evidence="9 10">GH-76</strain>
    </source>
</reference>
<gene>
    <name evidence="9" type="ORF">V5O48_019259</name>
</gene>
<keyword evidence="6" id="KW-0961">Cell wall biogenesis/degradation</keyword>
<evidence type="ECO:0000313" key="9">
    <source>
        <dbReference type="EMBL" id="KAL0562819.1"/>
    </source>
</evidence>
<dbReference type="EMBL" id="JBAHYK010004429">
    <property type="protein sequence ID" value="KAL0562819.1"/>
    <property type="molecule type" value="Genomic_DNA"/>
</dbReference>
<evidence type="ECO:0000256" key="2">
    <source>
        <dbReference type="ARBA" id="ARBA00022475"/>
    </source>
</evidence>
<evidence type="ECO:0000256" key="5">
    <source>
        <dbReference type="ARBA" id="ARBA00023288"/>
    </source>
</evidence>
<organism evidence="9 10">
    <name type="scientific">Marasmius crinis-equi</name>
    <dbReference type="NCBI Taxonomy" id="585013"/>
    <lineage>
        <taxon>Eukaryota</taxon>
        <taxon>Fungi</taxon>
        <taxon>Dikarya</taxon>
        <taxon>Basidiomycota</taxon>
        <taxon>Agaricomycotina</taxon>
        <taxon>Agaricomycetes</taxon>
        <taxon>Agaricomycetidae</taxon>
        <taxon>Agaricales</taxon>
        <taxon>Marasmiineae</taxon>
        <taxon>Marasmiaceae</taxon>
        <taxon>Marasmius</taxon>
    </lineage>
</organism>
<dbReference type="Proteomes" id="UP001465976">
    <property type="component" value="Unassembled WGS sequence"/>
</dbReference>
<comment type="caution">
    <text evidence="9">The sequence shown here is derived from an EMBL/GenBank/DDBJ whole genome shotgun (WGS) entry which is preliminary data.</text>
</comment>
<evidence type="ECO:0000256" key="6">
    <source>
        <dbReference type="ARBA" id="ARBA00023316"/>
    </source>
</evidence>
<sequence>MKSFSFLRAALICLPLLPSVLAGPMNITDLDAAKHALESRDLAQVYTQCKVPGTVALTFDDGPYDYILQLTKILEDAGGKGTFFF</sequence>
<dbReference type="InterPro" id="IPR002509">
    <property type="entry name" value="NODB_dom"/>
</dbReference>